<dbReference type="SUPFAM" id="SSF53927">
    <property type="entry name" value="Cytidine deaminase-like"/>
    <property type="match status" value="1"/>
</dbReference>
<dbReference type="Pfam" id="PF01872">
    <property type="entry name" value="RibD_C"/>
    <property type="match status" value="1"/>
</dbReference>
<comment type="similarity">
    <text evidence="4 15">In the N-terminal section; belongs to the cytidine and deoxycytidylate deaminase family.</text>
</comment>
<evidence type="ECO:0000256" key="15">
    <source>
        <dbReference type="PIRNR" id="PIRNR006769"/>
    </source>
</evidence>
<proteinExistence type="inferred from homology"/>
<evidence type="ECO:0000256" key="11">
    <source>
        <dbReference type="ARBA" id="ARBA00023002"/>
    </source>
</evidence>
<feature type="binding site" evidence="17">
    <location>
        <position position="187"/>
    </location>
    <ligand>
        <name>NADP(+)</name>
        <dbReference type="ChEBI" id="CHEBI:58349"/>
    </ligand>
</feature>
<feature type="binding site" evidence="17">
    <location>
        <position position="171"/>
    </location>
    <ligand>
        <name>NADP(+)</name>
        <dbReference type="ChEBI" id="CHEBI:58349"/>
    </ligand>
</feature>
<keyword evidence="12" id="KW-0511">Multifunctional enzyme</keyword>
<dbReference type="PANTHER" id="PTHR38011:SF7">
    <property type="entry name" value="2,5-DIAMINO-6-RIBOSYLAMINO-4(3H)-PYRIMIDINONE 5'-PHOSPHATE REDUCTASE"/>
    <property type="match status" value="1"/>
</dbReference>
<dbReference type="Gene3D" id="3.40.430.10">
    <property type="entry name" value="Dihydrofolate Reductase, subunit A"/>
    <property type="match status" value="1"/>
</dbReference>
<dbReference type="FunFam" id="3.40.140.10:FF:000025">
    <property type="entry name" value="Riboflavin biosynthesis protein RibD"/>
    <property type="match status" value="1"/>
</dbReference>
<feature type="binding site" evidence="17">
    <location>
        <position position="239"/>
    </location>
    <ligand>
        <name>NADP(+)</name>
        <dbReference type="ChEBI" id="CHEBI:58349"/>
    </ligand>
</feature>
<organism evidence="20">
    <name type="scientific">Peptoniphilus harei</name>
    <dbReference type="NCBI Taxonomy" id="54005"/>
    <lineage>
        <taxon>Bacteria</taxon>
        <taxon>Bacillati</taxon>
        <taxon>Bacillota</taxon>
        <taxon>Tissierellia</taxon>
        <taxon>Tissierellales</taxon>
        <taxon>Peptoniphilaceae</taxon>
        <taxon>Peptoniphilus</taxon>
    </lineage>
</organism>
<evidence type="ECO:0000256" key="3">
    <source>
        <dbReference type="ARBA" id="ARBA00004910"/>
    </source>
</evidence>
<evidence type="ECO:0000313" key="21">
    <source>
        <dbReference type="Proteomes" id="UP000070174"/>
    </source>
</evidence>
<dbReference type="PROSITE" id="PS00903">
    <property type="entry name" value="CYT_DCMP_DEAMINASES_1"/>
    <property type="match status" value="1"/>
</dbReference>
<dbReference type="AlphaFoldDB" id="A0A133PKW3"/>
<evidence type="ECO:0000256" key="16">
    <source>
        <dbReference type="PIRSR" id="PIRSR006769-1"/>
    </source>
</evidence>
<feature type="binding site" evidence="17">
    <location>
        <position position="312"/>
    </location>
    <ligand>
        <name>substrate</name>
    </ligand>
</feature>
<keyword evidence="7 15" id="KW-0479">Metal-binding</keyword>
<dbReference type="EC" id="1.1.1.193" evidence="15"/>
<evidence type="ECO:0000256" key="8">
    <source>
        <dbReference type="ARBA" id="ARBA00022801"/>
    </source>
</evidence>
<comment type="similarity">
    <text evidence="5 15">In the C-terminal section; belongs to the HTP reductase family.</text>
</comment>
<feature type="binding site" evidence="18">
    <location>
        <position position="92"/>
    </location>
    <ligand>
        <name>Zn(2+)</name>
        <dbReference type="ChEBI" id="CHEBI:29105"/>
        <note>catalytic</note>
    </ligand>
</feature>
<dbReference type="UniPathway" id="UPA00275">
    <property type="reaction ID" value="UER00401"/>
</dbReference>
<name>A0A133PKW3_9FIRM</name>
<feature type="domain" description="CMP/dCMP-type deaminase" evidence="19">
    <location>
        <begin position="15"/>
        <end position="139"/>
    </location>
</feature>
<keyword evidence="11 15" id="KW-0560">Oxidoreductase</keyword>
<reference evidence="20 21" key="1">
    <citation type="submission" date="2016-01" db="EMBL/GenBank/DDBJ databases">
        <authorList>
            <person name="Oliw E.H."/>
        </authorList>
    </citation>
    <scope>NUCLEOTIDE SEQUENCE [LARGE SCALE GENOMIC DNA]</scope>
    <source>
        <strain evidence="20 21">CMW7756A</strain>
    </source>
</reference>
<dbReference type="Pfam" id="PF00383">
    <property type="entry name" value="dCMP_cyt_deam_1"/>
    <property type="match status" value="1"/>
</dbReference>
<dbReference type="GO" id="GO:0050661">
    <property type="term" value="F:NADP binding"/>
    <property type="evidence" value="ECO:0007669"/>
    <property type="project" value="InterPro"/>
</dbReference>
<dbReference type="InterPro" id="IPR011549">
    <property type="entry name" value="RibD_C"/>
</dbReference>
<feature type="binding site" evidence="17">
    <location>
        <position position="201"/>
    </location>
    <ligand>
        <name>substrate</name>
    </ligand>
</feature>
<accession>A0A133PKW3</accession>
<dbReference type="InterPro" id="IPR002734">
    <property type="entry name" value="RibDG_C"/>
</dbReference>
<feature type="binding site" evidence="17">
    <location>
        <position position="224"/>
    </location>
    <ligand>
        <name>substrate</name>
    </ligand>
</feature>
<evidence type="ECO:0000256" key="6">
    <source>
        <dbReference type="ARBA" id="ARBA00022619"/>
    </source>
</evidence>
<evidence type="ECO:0000256" key="17">
    <source>
        <dbReference type="PIRSR" id="PIRSR006769-2"/>
    </source>
</evidence>
<dbReference type="InterPro" id="IPR016192">
    <property type="entry name" value="APOBEC/CMP_deaminase_Zn-bd"/>
</dbReference>
<comment type="cofactor">
    <cofactor evidence="15 18">
        <name>Zn(2+)</name>
        <dbReference type="ChEBI" id="CHEBI:29105"/>
    </cofactor>
    <text evidence="15 18">Binds 1 zinc ion.</text>
</comment>
<feature type="binding site" evidence="17">
    <location>
        <position position="221"/>
    </location>
    <ligand>
        <name>NADP(+)</name>
        <dbReference type="ChEBI" id="CHEBI:58349"/>
    </ligand>
</feature>
<feature type="binding site" evidence="18">
    <location>
        <position position="101"/>
    </location>
    <ligand>
        <name>Zn(2+)</name>
        <dbReference type="ChEBI" id="CHEBI:29105"/>
        <note>catalytic</note>
    </ligand>
</feature>
<comment type="catalytic activity">
    <reaction evidence="13 15">
        <text>5-amino-6-(5-phospho-D-ribitylamino)uracil + NADP(+) = 5-amino-6-(5-phospho-D-ribosylamino)uracil + NADPH + H(+)</text>
        <dbReference type="Rhea" id="RHEA:17845"/>
        <dbReference type="ChEBI" id="CHEBI:15378"/>
        <dbReference type="ChEBI" id="CHEBI:57783"/>
        <dbReference type="ChEBI" id="CHEBI:58349"/>
        <dbReference type="ChEBI" id="CHEBI:58421"/>
        <dbReference type="ChEBI" id="CHEBI:58453"/>
        <dbReference type="EC" id="1.1.1.193"/>
    </reaction>
</comment>
<dbReference type="InterPro" id="IPR002125">
    <property type="entry name" value="CMP_dCMP_dom"/>
</dbReference>
<dbReference type="Gene3D" id="3.40.140.10">
    <property type="entry name" value="Cytidine Deaminase, domain 2"/>
    <property type="match status" value="1"/>
</dbReference>
<dbReference type="GO" id="GO:0008835">
    <property type="term" value="F:diaminohydroxyphosphoribosylaminopyrimidine deaminase activity"/>
    <property type="evidence" value="ECO:0007669"/>
    <property type="project" value="UniProtKB-EC"/>
</dbReference>
<evidence type="ECO:0000256" key="12">
    <source>
        <dbReference type="ARBA" id="ARBA00023268"/>
    </source>
</evidence>
<evidence type="ECO:0000256" key="4">
    <source>
        <dbReference type="ARBA" id="ARBA00005259"/>
    </source>
</evidence>
<dbReference type="PROSITE" id="PS51747">
    <property type="entry name" value="CYT_DCMP_DEAMINASES_2"/>
    <property type="match status" value="1"/>
</dbReference>
<dbReference type="EMBL" id="LRQE01000037">
    <property type="protein sequence ID" value="KXA29179.1"/>
    <property type="molecule type" value="Genomic_DNA"/>
</dbReference>
<evidence type="ECO:0000259" key="19">
    <source>
        <dbReference type="PROSITE" id="PS51747"/>
    </source>
</evidence>
<comment type="pathway">
    <text evidence="2 15">Cofactor biosynthesis; riboflavin biosynthesis; 5-amino-6-(D-ribitylamino)uracil from GTP: step 2/4.</text>
</comment>
<feature type="binding site" evidence="17">
    <location>
        <position position="217"/>
    </location>
    <ligand>
        <name>NADP(+)</name>
        <dbReference type="ChEBI" id="CHEBI:58349"/>
    </ligand>
</feature>
<evidence type="ECO:0000256" key="13">
    <source>
        <dbReference type="ARBA" id="ARBA00049861"/>
    </source>
</evidence>
<dbReference type="EC" id="3.5.4.26" evidence="15"/>
<comment type="catalytic activity">
    <reaction evidence="14 15">
        <text>2,5-diamino-6-hydroxy-4-(5-phosphoribosylamino)-pyrimidine + H2O + H(+) = 5-amino-6-(5-phospho-D-ribosylamino)uracil + NH4(+)</text>
        <dbReference type="Rhea" id="RHEA:21868"/>
        <dbReference type="ChEBI" id="CHEBI:15377"/>
        <dbReference type="ChEBI" id="CHEBI:15378"/>
        <dbReference type="ChEBI" id="CHEBI:28938"/>
        <dbReference type="ChEBI" id="CHEBI:58453"/>
        <dbReference type="ChEBI" id="CHEBI:58614"/>
        <dbReference type="EC" id="3.5.4.26"/>
    </reaction>
</comment>
<dbReference type="PIRSF" id="PIRSF006769">
    <property type="entry name" value="RibD"/>
    <property type="match status" value="1"/>
</dbReference>
<gene>
    <name evidence="20" type="ORF">HMPREF3229_01429</name>
</gene>
<dbReference type="GO" id="GO:0009231">
    <property type="term" value="P:riboflavin biosynthetic process"/>
    <property type="evidence" value="ECO:0007669"/>
    <property type="project" value="UniProtKB-UniPathway"/>
</dbReference>
<dbReference type="SUPFAM" id="SSF53597">
    <property type="entry name" value="Dihydrofolate reductase-like"/>
    <property type="match status" value="1"/>
</dbReference>
<evidence type="ECO:0000256" key="2">
    <source>
        <dbReference type="ARBA" id="ARBA00004882"/>
    </source>
</evidence>
<dbReference type="NCBIfam" id="TIGR00227">
    <property type="entry name" value="ribD_Cterm"/>
    <property type="match status" value="1"/>
</dbReference>
<feature type="binding site" evidence="18">
    <location>
        <position position="64"/>
    </location>
    <ligand>
        <name>Zn(2+)</name>
        <dbReference type="ChEBI" id="CHEBI:29105"/>
        <note>catalytic</note>
    </ligand>
</feature>
<dbReference type="InterPro" id="IPR024072">
    <property type="entry name" value="DHFR-like_dom_sf"/>
</dbReference>
<evidence type="ECO:0000256" key="10">
    <source>
        <dbReference type="ARBA" id="ARBA00022857"/>
    </source>
</evidence>
<evidence type="ECO:0000313" key="20">
    <source>
        <dbReference type="EMBL" id="KXA29179.1"/>
    </source>
</evidence>
<dbReference type="InterPro" id="IPR050765">
    <property type="entry name" value="Riboflavin_Biosynth_HTPR"/>
</dbReference>
<keyword evidence="6 15" id="KW-0686">Riboflavin biosynthesis</keyword>
<dbReference type="PATRIC" id="fig|54005.3.peg.1392"/>
<dbReference type="NCBIfam" id="TIGR00326">
    <property type="entry name" value="eubact_ribD"/>
    <property type="match status" value="1"/>
</dbReference>
<evidence type="ECO:0000256" key="1">
    <source>
        <dbReference type="ARBA" id="ARBA00002151"/>
    </source>
</evidence>
<feature type="binding site" evidence="17">
    <location>
        <position position="213"/>
    </location>
    <ligand>
        <name>NADP(+)</name>
        <dbReference type="ChEBI" id="CHEBI:58349"/>
    </ligand>
</feature>
<keyword evidence="9 15" id="KW-0862">Zinc</keyword>
<dbReference type="Proteomes" id="UP000070174">
    <property type="component" value="Unassembled WGS sequence"/>
</dbReference>
<dbReference type="GO" id="GO:0008703">
    <property type="term" value="F:5-amino-6-(5-phosphoribosylamino)uracil reductase activity"/>
    <property type="evidence" value="ECO:0007669"/>
    <property type="project" value="UniProtKB-EC"/>
</dbReference>
<evidence type="ECO:0000256" key="18">
    <source>
        <dbReference type="PIRSR" id="PIRSR006769-3"/>
    </source>
</evidence>
<evidence type="ECO:0000256" key="5">
    <source>
        <dbReference type="ARBA" id="ARBA00007417"/>
    </source>
</evidence>
<sequence>MGSFFIGDLMYLEDFNDIFYMERALEIAREGTGKTKTNPLVGCVIVKDDKIIGQGAHLKFGENHAEVNAILDAKSRGEDIKGATLYVNLEPCSHYGKTPPCAERIVKEGIRRVVIGTADPFEKVSGRGIKILEDAGISVTEGLCEEECLNLNERFFTYLKNKRPFVVLKSGMSLDGKIATESGESKWITSEFSRAHGHELRGQLDAIMVGIGTVLADDPTLNTRHGKYKNNPIRIITDSSLRIPLDAKVLRDDLDSICILATTENCNKDKLEKLKSMKNVEVIICKEKDKRVDLKDLMEKLKDYDISSILLEGGRTLNAEMLKNNLVDKFYFFIAPILLGSKGIPAIGDLEIDQLKDAIRIKDMKCEKLFDDILVTGRCD</sequence>
<keyword evidence="8 15" id="KW-0378">Hydrolase</keyword>
<dbReference type="InterPro" id="IPR016193">
    <property type="entry name" value="Cytidine_deaminase-like"/>
</dbReference>
<protein>
    <recommendedName>
        <fullName evidence="15">Riboflavin biosynthesis protein RibD</fullName>
    </recommendedName>
    <domain>
        <recommendedName>
            <fullName evidence="15">Diaminohydroxyphosphoribosylaminopyrimidine deaminase</fullName>
            <shortName evidence="15">DRAP deaminase</shortName>
            <ecNumber evidence="15">3.5.4.26</ecNumber>
        </recommendedName>
        <alternativeName>
            <fullName evidence="15">Riboflavin-specific deaminase</fullName>
        </alternativeName>
    </domain>
    <domain>
        <recommendedName>
            <fullName evidence="15">5-amino-6-(5-phosphoribosylamino)uracil reductase</fullName>
            <ecNumber evidence="15">1.1.1.193</ecNumber>
        </recommendedName>
        <alternativeName>
            <fullName evidence="15">HTP reductase</fullName>
        </alternativeName>
    </domain>
</protein>
<dbReference type="InterPro" id="IPR004794">
    <property type="entry name" value="Eubact_RibD"/>
</dbReference>
<evidence type="ECO:0000256" key="9">
    <source>
        <dbReference type="ARBA" id="ARBA00022833"/>
    </source>
</evidence>
<feature type="active site" description="Proton donor" evidence="16">
    <location>
        <position position="66"/>
    </location>
</feature>
<comment type="pathway">
    <text evidence="3 15">Cofactor biosynthesis; riboflavin biosynthesis; 5-amino-6-(D-ribitylamino)uracil from GTP: step 3/4.</text>
</comment>
<dbReference type="CDD" id="cd01284">
    <property type="entry name" value="Riboflavin_deaminase-reductase"/>
    <property type="match status" value="1"/>
</dbReference>
<dbReference type="GO" id="GO:0008270">
    <property type="term" value="F:zinc ion binding"/>
    <property type="evidence" value="ECO:0007669"/>
    <property type="project" value="InterPro"/>
</dbReference>
<feature type="binding site" evidence="17">
    <location>
        <position position="185"/>
    </location>
    <ligand>
        <name>substrate</name>
    </ligand>
</feature>
<dbReference type="PANTHER" id="PTHR38011">
    <property type="entry name" value="DIHYDROFOLATE REDUCTASE FAMILY PROTEIN (AFU_ORTHOLOGUE AFUA_8G06820)"/>
    <property type="match status" value="1"/>
</dbReference>
<evidence type="ECO:0000256" key="7">
    <source>
        <dbReference type="ARBA" id="ARBA00022723"/>
    </source>
</evidence>
<keyword evidence="10 15" id="KW-0521">NADP</keyword>
<evidence type="ECO:0000256" key="14">
    <source>
        <dbReference type="ARBA" id="ARBA00049886"/>
    </source>
</evidence>
<comment type="caution">
    <text evidence="20">The sequence shown here is derived from an EMBL/GenBank/DDBJ whole genome shotgun (WGS) entry which is preliminary data.</text>
</comment>
<comment type="function">
    <text evidence="1 15">Converts 2,5-diamino-6-(ribosylamino)-4(3h)-pyrimidinone 5'-phosphate into 5-amino-6-(ribosylamino)-2,4(1h,3h)-pyrimidinedione 5'-phosphate.</text>
</comment>